<dbReference type="InterPro" id="IPR011990">
    <property type="entry name" value="TPR-like_helical_dom_sf"/>
</dbReference>
<dbReference type="PANTHER" id="PTHR21563:SF3">
    <property type="entry name" value="ZINC FINGER C3H1 DOMAIN-CONTAINING PROTEIN"/>
    <property type="match status" value="1"/>
</dbReference>
<dbReference type="Gramene" id="rna-AYBTSS11_LOCUS1644">
    <property type="protein sequence ID" value="CAJ1840561.1"/>
    <property type="gene ID" value="gene-AYBTSS11_LOCUS1644"/>
</dbReference>
<feature type="region of interest" description="Disordered" evidence="1">
    <location>
        <begin position="707"/>
        <end position="733"/>
    </location>
</feature>
<accession>A0AA86V1W4</accession>
<evidence type="ECO:0000259" key="2">
    <source>
        <dbReference type="Pfam" id="PF10650"/>
    </source>
</evidence>
<feature type="region of interest" description="Disordered" evidence="1">
    <location>
        <begin position="1"/>
        <end position="107"/>
    </location>
</feature>
<feature type="compositionally biased region" description="Low complexity" evidence="1">
    <location>
        <begin position="570"/>
        <end position="590"/>
    </location>
</feature>
<dbReference type="InterPro" id="IPR039278">
    <property type="entry name" value="Red1"/>
</dbReference>
<dbReference type="SUPFAM" id="SSF48452">
    <property type="entry name" value="TPR-like"/>
    <property type="match status" value="1"/>
</dbReference>
<feature type="region of interest" description="Disordered" evidence="1">
    <location>
        <begin position="354"/>
        <end position="376"/>
    </location>
</feature>
<feature type="compositionally biased region" description="Polar residues" evidence="1">
    <location>
        <begin position="167"/>
        <end position="187"/>
    </location>
</feature>
<feature type="compositionally biased region" description="Polar residues" evidence="1">
    <location>
        <begin position="139"/>
        <end position="149"/>
    </location>
</feature>
<sequence>MDHAVNFRASTTSTAAENRDLLPLPSKTREEGELSSDNDDDADDNHESSTVPSTPAVGTGSVPLVQKSTLGVQGGSSNVQLQTTRQPTTQKDLKKNLLPPKSSSWIGHVGTDKNLVISFSDDDSGSEHETKGNLSRLDSSVKMTNSSLEKSNKLKQASLPKEVPKRSSLSRTFVSSMTRVPGSNSKGVVSMPPVQGSRARNFNTMKKTLTIQERGRDQGLVSNDNKLQDLRHQIALRESELKLKAAQQNKESVSVLGRDNSVMNPMNLVSIARKNTPVSSGPAHLEPTEPDRKRLKISTSNGICQAVDSQQEVPAVKSSLPPKDSTLENYYPQERNKVDCGQKEIPLCRTEPKTVISQRQPDNHLDNPLENMPRRSRDGDVNYDCNQPEKSCRLVNPGVALNQNAALANMSSNTVSKNFNSVGFLYPSSSSLTKFLEALNNAVLLNHNDTVNASEHTNADLQSYFGMEELIDKELEEAQEHRHKCEVEERNALKVYLKAQRSLLEANARCTKLYHKRELYSAKLRSLILNSSGFSWPSGQHQHPGIELDYLPRLGYELPTSSCQRQAEYNDINNPSFNSNNRGINNRHSNTSNHQVAGANLGSEPCGEPDASTSEPLPQRDTYAADEVYSPSDELGTSANENEESSPSGHVSNHHDADYLRKQDSVSKLVDRDIISNANFSNHNPQDTLLLEEKLRSELFARFMTRSKKRSNSCNDVEPAAERGAENEVGNEKTQVHQNMALPHSRQEGIESHERSIFVDVSENQSQQNTGGNSLIVNHSIGSRVQGDMPCEGRLSTNTVDIPPLIFRSAFSELRSIFSFNSNHLQSKNMFIHANDGRNEKATYLSSDGRKCSNVFAISMPVTIGNLLSDDSSYGYSSAVDPFWPLCMYELRGKCNNDECPWQHAKDYGDENIQHTDSNNAGCQGRLRLHQQNCNGVAKVPKYHKATILPTYLVSLDTLKADQFAYKPFVAHRYAQWSQKHFTLTLATSNLLGNVLPAGGPLLHGGTERIEVHGACNKQLSSFHWRSGAGQAMADSEQAVEMALLILNHEIDKVQGVRKALSVLSKALENDPSSVILWIVYLLIYYGNLKPNDKDDMFLCAVKLCEESYVLWLMYINSQRKLDDRLVAYDTALSVLCQHVSETSKDIIHESACILDLFLQMMHCLYISGNVEKAIERSYGIFPTSTKSNKPHHLSLSDILNCLTVSDKCVFWVCCIYLVIYRRLPDAVVQKFESEKNLLDIEWPFVNLSEDDKEMAIKLVETAVESIDSFVYNESGKSEVNLRSAQLFALNHLRCMAALDSRDCLRELLDKYIKLYPSCLELVLVSARIQKQDSNVDSFMGFEEAINRWPKEVPGLQCIWNQYIENALHNQRIDLAKEITVRWFQSIWRVQDLPNGGMKITNDGNSCGSLGIDSEFVSDRSIAYHKQIDTMFEFLNLSLYNFFQNDMTAACIAFEKAKSATSFGGLEQCMRKYVMFLVYDASSLKEDGPDGTIKKILELYTDGSFQALLVPKVLTRKFVDSIKKPRLQHLIGNIVSPVPFDCSLLNLILQSWFGSSLLPQTISDPKHLVDFVEAIMEAVPHNFQLAITVCKLLIKQYNSSDSNPTSLLFWACSTLVNAILDSIPIPPEYVWVEAAELLHSAMGIEAIFDRFYRRALSVYPFSIMLWKYFYKLYMISGDAKDAVDAAKERGIELD</sequence>
<proteinExistence type="predicted"/>
<dbReference type="Pfam" id="PF10650">
    <property type="entry name" value="zf-C3H1"/>
    <property type="match status" value="1"/>
</dbReference>
<feature type="compositionally biased region" description="Acidic residues" evidence="1">
    <location>
        <begin position="33"/>
        <end position="44"/>
    </location>
</feature>
<name>A0AA86V1W4_9FABA</name>
<dbReference type="PANTHER" id="PTHR21563">
    <property type="entry name" value="ZINC FINGER C3H1 DOMAIN-CONTAINING PROTEIN"/>
    <property type="match status" value="1"/>
</dbReference>
<keyword evidence="4" id="KW-1185">Reference proteome</keyword>
<dbReference type="GO" id="GO:0005634">
    <property type="term" value="C:nucleus"/>
    <property type="evidence" value="ECO:0007669"/>
    <property type="project" value="TreeGrafter"/>
</dbReference>
<feature type="domain" description="Putative zinc-finger" evidence="2">
    <location>
        <begin position="886"/>
        <end position="904"/>
    </location>
</feature>
<gene>
    <name evidence="3" type="ORF">AYBTSS11_LOCUS1644</name>
</gene>
<evidence type="ECO:0000313" key="4">
    <source>
        <dbReference type="Proteomes" id="UP001189624"/>
    </source>
</evidence>
<dbReference type="InterPro" id="IPR019607">
    <property type="entry name" value="Putative_zinc-finger_domain"/>
</dbReference>
<dbReference type="Proteomes" id="UP001189624">
    <property type="component" value="Chromosome 1"/>
</dbReference>
<feature type="region of interest" description="Disordered" evidence="1">
    <location>
        <begin position="570"/>
        <end position="619"/>
    </location>
</feature>
<feature type="compositionally biased region" description="Polar residues" evidence="1">
    <location>
        <begin position="635"/>
        <end position="651"/>
    </location>
</feature>
<feature type="region of interest" description="Disordered" evidence="1">
    <location>
        <begin position="139"/>
        <end position="198"/>
    </location>
</feature>
<feature type="compositionally biased region" description="Basic and acidic residues" evidence="1">
    <location>
        <begin position="361"/>
        <end position="376"/>
    </location>
</feature>
<dbReference type="EMBL" id="OY731398">
    <property type="protein sequence ID" value="CAJ1840561.1"/>
    <property type="molecule type" value="Genomic_DNA"/>
</dbReference>
<feature type="region of interest" description="Disordered" evidence="1">
    <location>
        <begin position="631"/>
        <end position="658"/>
    </location>
</feature>
<evidence type="ECO:0000313" key="3">
    <source>
        <dbReference type="EMBL" id="CAJ1840561.1"/>
    </source>
</evidence>
<feature type="compositionally biased region" description="Polar residues" evidence="1">
    <location>
        <begin position="66"/>
        <end position="90"/>
    </location>
</feature>
<protein>
    <recommendedName>
        <fullName evidence="2">Putative zinc-finger domain-containing protein</fullName>
    </recommendedName>
</protein>
<dbReference type="GO" id="GO:0000178">
    <property type="term" value="C:exosome (RNase complex)"/>
    <property type="evidence" value="ECO:0007669"/>
    <property type="project" value="TreeGrafter"/>
</dbReference>
<reference evidence="3" key="1">
    <citation type="submission" date="2023-10" db="EMBL/GenBank/DDBJ databases">
        <authorList>
            <person name="Domelevo Entfellner J.-B."/>
        </authorList>
    </citation>
    <scope>NUCLEOTIDE SEQUENCE</scope>
</reference>
<evidence type="ECO:0000256" key="1">
    <source>
        <dbReference type="SAM" id="MobiDB-lite"/>
    </source>
</evidence>
<organism evidence="3 4">
    <name type="scientific">Sphenostylis stenocarpa</name>
    <dbReference type="NCBI Taxonomy" id="92480"/>
    <lineage>
        <taxon>Eukaryota</taxon>
        <taxon>Viridiplantae</taxon>
        <taxon>Streptophyta</taxon>
        <taxon>Embryophyta</taxon>
        <taxon>Tracheophyta</taxon>
        <taxon>Spermatophyta</taxon>
        <taxon>Magnoliopsida</taxon>
        <taxon>eudicotyledons</taxon>
        <taxon>Gunneridae</taxon>
        <taxon>Pentapetalae</taxon>
        <taxon>rosids</taxon>
        <taxon>fabids</taxon>
        <taxon>Fabales</taxon>
        <taxon>Fabaceae</taxon>
        <taxon>Papilionoideae</taxon>
        <taxon>50 kb inversion clade</taxon>
        <taxon>NPAAA clade</taxon>
        <taxon>indigoferoid/millettioid clade</taxon>
        <taxon>Phaseoleae</taxon>
        <taxon>Sphenostylis</taxon>
    </lineage>
</organism>
<feature type="compositionally biased region" description="Basic and acidic residues" evidence="1">
    <location>
        <begin position="720"/>
        <end position="733"/>
    </location>
</feature>